<dbReference type="Proteomes" id="UP000515151">
    <property type="component" value="Chromosome 3"/>
</dbReference>
<dbReference type="Gene3D" id="3.10.20.90">
    <property type="entry name" value="Phosphatidylinositol 3-kinase Catalytic Subunit, Chain A, domain 1"/>
    <property type="match status" value="1"/>
</dbReference>
<evidence type="ECO:0000256" key="1">
    <source>
        <dbReference type="SAM" id="MobiDB-lite"/>
    </source>
</evidence>
<reference evidence="5" key="3">
    <citation type="journal article" date="2020" name="Plant Biotechnol. J.">
        <title>The pomegranate (Punica granatum L.) draft genome dissects genetic divergence between soft- and hard-seeded cultivars.</title>
        <authorList>
            <person name="Luo X."/>
            <person name="Li H."/>
            <person name="Wu Z."/>
            <person name="Yao W."/>
            <person name="Zhao P."/>
            <person name="Cao D."/>
            <person name="Yu H."/>
            <person name="Li K."/>
            <person name="Poudel K."/>
            <person name="Zhao D."/>
            <person name="Zhang F."/>
            <person name="Xia X."/>
            <person name="Chen L."/>
            <person name="Wang Q."/>
            <person name="Jing D."/>
            <person name="Cao S."/>
        </authorList>
    </citation>
    <scope>NUCLEOTIDE SEQUENCE [LARGE SCALE GENOMIC DNA]</scope>
</reference>
<evidence type="ECO:0000313" key="7">
    <source>
        <dbReference type="RefSeq" id="XP_031387845.1"/>
    </source>
</evidence>
<dbReference type="PRINTS" id="PR00348">
    <property type="entry name" value="UBIQUITIN"/>
</dbReference>
<feature type="region of interest" description="Disordered" evidence="1">
    <location>
        <begin position="548"/>
        <end position="584"/>
    </location>
</feature>
<evidence type="ECO:0000259" key="2">
    <source>
        <dbReference type="PROSITE" id="PS50053"/>
    </source>
</evidence>
<feature type="compositionally biased region" description="Low complexity" evidence="1">
    <location>
        <begin position="431"/>
        <end position="444"/>
    </location>
</feature>
<dbReference type="RefSeq" id="XP_031387844.1">
    <property type="nucleotide sequence ID" value="XM_031531984.1"/>
</dbReference>
<evidence type="ECO:0000313" key="5">
    <source>
        <dbReference type="Proteomes" id="UP000515151"/>
    </source>
</evidence>
<name>A0A218W112_PUNGR</name>
<dbReference type="PANTHER" id="PTHR15204:SF0">
    <property type="entry name" value="LARGE PROLINE-RICH PROTEIN BAG6"/>
    <property type="match status" value="1"/>
</dbReference>
<feature type="domain" description="Ubiquitin-like" evidence="2">
    <location>
        <begin position="22"/>
        <end position="95"/>
    </location>
</feature>
<feature type="compositionally biased region" description="Basic and acidic residues" evidence="1">
    <location>
        <begin position="572"/>
        <end position="581"/>
    </location>
</feature>
<dbReference type="PROSITE" id="PS50053">
    <property type="entry name" value="UBIQUITIN_2"/>
    <property type="match status" value="1"/>
</dbReference>
<feature type="compositionally biased region" description="Polar residues" evidence="1">
    <location>
        <begin position="178"/>
        <end position="187"/>
    </location>
</feature>
<dbReference type="FunFam" id="3.10.20.90:FF:000154">
    <property type="entry name" value="Large proline-rich protein BAG6"/>
    <property type="match status" value="1"/>
</dbReference>
<sequence length="647" mass="68123">MERSSASKIMKVDEADGSETTIEIKIKTLDSQTHTLRVNKQMPVPALKAQIASVTGVVSDQQRLICRGKVLKDDQLLSAYHVEDGHTLHLVVRQPIPPSAEGAPSHTASDPSSGANRISSTHISPSVVIETFNVEHGDGVPPEIGQIVSAVLGSFGLTNLGSSTEGRSERSSAGGSVVNLTQQQSEPSALRGLSSAFGLPQSLSVGQPPVIPDSLMTMSQYVSHMRGEFSNFGRGSGSTASPSAEGGDSNFLQSSGAVREGLPTPASLSELMLSTRRLLTEQVGECLELFAGQLENQANFTDSSMRSNTQSNAMRIGMLFHYLGAYILELGRTAMTLRLGRSPAESAVNAGPAVYISPLGPNPLMVQPFPFQMGSSIGNIPVGTVQPSSNLGGGIGTGFLPRRIDIQIRRGSPTAVPNANREEHSDQQQPVSASRNAAVNSSAAENPVEQSSSRTSEGPTQPFAGESGVRVVPVRTMVAAVPATFSRMPSDSSSDSPSLRVQASISRNANSNSPSAGDLQNHQESGRQVPGSIYQFLRNLFPGGEIHGEEESSIGVGTVPGLRNEEISNPSRDSREPERGATGDGIFFSNLLHQIMPIISEQVAGADSSSARDRDSSFQAASSAGGGTSHRPSDTDLDPPNSKRQKK</sequence>
<feature type="region of interest" description="Disordered" evidence="1">
    <location>
        <begin position="162"/>
        <end position="191"/>
    </location>
</feature>
<reference evidence="3" key="2">
    <citation type="submission" date="2017-06" db="EMBL/GenBank/DDBJ databases">
        <title>The pomegranate genome and the genomics of punicalagin biosynthesis.</title>
        <authorList>
            <person name="Xu C."/>
        </authorList>
    </citation>
    <scope>NUCLEOTIDE SEQUENCE [LARGE SCALE GENOMIC DNA]</scope>
    <source>
        <tissue evidence="3">Fresh leaf</tissue>
    </source>
</reference>
<dbReference type="GO" id="GO:0071818">
    <property type="term" value="C:BAT3 complex"/>
    <property type="evidence" value="ECO:0007669"/>
    <property type="project" value="TreeGrafter"/>
</dbReference>
<dbReference type="SMART" id="SM00213">
    <property type="entry name" value="UBQ"/>
    <property type="match status" value="1"/>
</dbReference>
<evidence type="ECO:0000313" key="6">
    <source>
        <dbReference type="RefSeq" id="XP_031387844.1"/>
    </source>
</evidence>
<dbReference type="Proteomes" id="UP000197138">
    <property type="component" value="Unassembled WGS sequence"/>
</dbReference>
<reference evidence="4" key="1">
    <citation type="journal article" date="2017" name="Plant J.">
        <title>The pomegranate (Punica granatum L.) genome and the genomics of punicalagin biosynthesis.</title>
        <authorList>
            <person name="Qin G."/>
            <person name="Xu C."/>
            <person name="Ming R."/>
            <person name="Tang H."/>
            <person name="Guyot R."/>
            <person name="Kramer E.M."/>
            <person name="Hu Y."/>
            <person name="Yi X."/>
            <person name="Qi Y."/>
            <person name="Xu X."/>
            <person name="Gao Z."/>
            <person name="Pan H."/>
            <person name="Jian J."/>
            <person name="Tian Y."/>
            <person name="Yue Z."/>
            <person name="Xu Y."/>
        </authorList>
    </citation>
    <scope>NUCLEOTIDE SEQUENCE [LARGE SCALE GENOMIC DNA]</scope>
    <source>
        <strain evidence="4">cv. Dabenzi</strain>
    </source>
</reference>
<dbReference type="SUPFAM" id="SSF54236">
    <property type="entry name" value="Ubiquitin-like"/>
    <property type="match status" value="1"/>
</dbReference>
<dbReference type="RefSeq" id="XP_031387845.1">
    <property type="nucleotide sequence ID" value="XM_031531985.1"/>
</dbReference>
<evidence type="ECO:0000313" key="3">
    <source>
        <dbReference type="EMBL" id="OWM65961.1"/>
    </source>
</evidence>
<evidence type="ECO:0000313" key="4">
    <source>
        <dbReference type="Proteomes" id="UP000197138"/>
    </source>
</evidence>
<dbReference type="GO" id="GO:0031593">
    <property type="term" value="F:polyubiquitin modification-dependent protein binding"/>
    <property type="evidence" value="ECO:0007669"/>
    <property type="project" value="TreeGrafter"/>
</dbReference>
<dbReference type="InterPro" id="IPR019956">
    <property type="entry name" value="Ubiquitin_dom"/>
</dbReference>
<feature type="region of interest" description="Disordered" evidence="1">
    <location>
        <begin position="486"/>
        <end position="527"/>
    </location>
</feature>
<feature type="region of interest" description="Disordered" evidence="1">
    <location>
        <begin position="232"/>
        <end position="258"/>
    </location>
</feature>
<dbReference type="EMBL" id="MTKT01005556">
    <property type="protein sequence ID" value="OWM65961.1"/>
    <property type="molecule type" value="Genomic_DNA"/>
</dbReference>
<feature type="compositionally biased region" description="Low complexity" evidence="1">
    <location>
        <begin position="162"/>
        <end position="176"/>
    </location>
</feature>
<dbReference type="AlphaFoldDB" id="A0A218W112"/>
<keyword evidence="5" id="KW-1185">Reference proteome</keyword>
<dbReference type="PANTHER" id="PTHR15204">
    <property type="entry name" value="LARGE PROLINE-RICH PROTEIN BAG6"/>
    <property type="match status" value="1"/>
</dbReference>
<dbReference type="OrthoDB" id="267397at2759"/>
<protein>
    <submittedName>
        <fullName evidence="6 7">Ubiquitin-like domain-containing protein CIP73</fullName>
    </submittedName>
</protein>
<reference evidence="6 7" key="4">
    <citation type="submission" date="2025-04" db="UniProtKB">
        <authorList>
            <consortium name="RefSeq"/>
        </authorList>
    </citation>
    <scope>IDENTIFICATION</scope>
    <source>
        <tissue evidence="6 7">Leaf</tissue>
    </source>
</reference>
<dbReference type="InterPro" id="IPR029071">
    <property type="entry name" value="Ubiquitin-like_domsf"/>
</dbReference>
<feature type="region of interest" description="Disordered" evidence="1">
    <location>
        <begin position="603"/>
        <end position="647"/>
    </location>
</feature>
<feature type="compositionally biased region" description="Polar residues" evidence="1">
    <location>
        <begin position="106"/>
        <end position="119"/>
    </location>
</feature>
<organism evidence="3 4">
    <name type="scientific">Punica granatum</name>
    <name type="common">Pomegranate</name>
    <dbReference type="NCBI Taxonomy" id="22663"/>
    <lineage>
        <taxon>Eukaryota</taxon>
        <taxon>Viridiplantae</taxon>
        <taxon>Streptophyta</taxon>
        <taxon>Embryophyta</taxon>
        <taxon>Tracheophyta</taxon>
        <taxon>Spermatophyta</taxon>
        <taxon>Magnoliopsida</taxon>
        <taxon>eudicotyledons</taxon>
        <taxon>Gunneridae</taxon>
        <taxon>Pentapetalae</taxon>
        <taxon>rosids</taxon>
        <taxon>malvids</taxon>
        <taxon>Myrtales</taxon>
        <taxon>Lythraceae</taxon>
        <taxon>Punica</taxon>
    </lineage>
</organism>
<proteinExistence type="predicted"/>
<dbReference type="GO" id="GO:0051787">
    <property type="term" value="F:misfolded protein binding"/>
    <property type="evidence" value="ECO:0007669"/>
    <property type="project" value="TreeGrafter"/>
</dbReference>
<dbReference type="GeneID" id="116200960"/>
<dbReference type="GO" id="GO:0036503">
    <property type="term" value="P:ERAD pathway"/>
    <property type="evidence" value="ECO:0007669"/>
    <property type="project" value="TreeGrafter"/>
</dbReference>
<dbReference type="RefSeq" id="XP_031387846.1">
    <property type="nucleotide sequence ID" value="XM_031531986.1"/>
</dbReference>
<dbReference type="InterPro" id="IPR000626">
    <property type="entry name" value="Ubiquitin-like_dom"/>
</dbReference>
<dbReference type="Pfam" id="PF00240">
    <property type="entry name" value="ubiquitin"/>
    <property type="match status" value="1"/>
</dbReference>
<evidence type="ECO:0000313" key="8">
    <source>
        <dbReference type="RefSeq" id="XP_031387846.1"/>
    </source>
</evidence>
<feature type="compositionally biased region" description="Low complexity" evidence="1">
    <location>
        <begin position="489"/>
        <end position="498"/>
    </location>
</feature>
<gene>
    <name evidence="6 7 8" type="primary">LOC116200960</name>
    <name evidence="3" type="ORF">CDL15_Pgr015386</name>
</gene>
<accession>A0A218W112</accession>
<feature type="region of interest" description="Disordered" evidence="1">
    <location>
        <begin position="413"/>
        <end position="468"/>
    </location>
</feature>
<feature type="compositionally biased region" description="Polar residues" evidence="1">
    <location>
        <begin position="448"/>
        <end position="459"/>
    </location>
</feature>
<feature type="region of interest" description="Disordered" evidence="1">
    <location>
        <begin position="96"/>
        <end position="119"/>
    </location>
</feature>
<feature type="compositionally biased region" description="Polar residues" evidence="1">
    <location>
        <begin position="499"/>
        <end position="523"/>
    </location>
</feature>